<reference evidence="3 4" key="1">
    <citation type="submission" date="2024-09" db="EMBL/GenBank/DDBJ databases">
        <title>Genome sequencing and assembly of Phytophthora oleae, isolate VK10A, causative agent of rot of olive drupes.</title>
        <authorList>
            <person name="Conti Taguali S."/>
            <person name="Riolo M."/>
            <person name="La Spada F."/>
            <person name="Cacciola S.O."/>
            <person name="Dionisio G."/>
        </authorList>
    </citation>
    <scope>NUCLEOTIDE SEQUENCE [LARGE SCALE GENOMIC DNA]</scope>
    <source>
        <strain evidence="3 4">VK10A</strain>
    </source>
</reference>
<dbReference type="Pfam" id="PF08683">
    <property type="entry name" value="CAMSAP_CKK"/>
    <property type="match status" value="1"/>
</dbReference>
<evidence type="ECO:0000259" key="2">
    <source>
        <dbReference type="PROSITE" id="PS51508"/>
    </source>
</evidence>
<evidence type="ECO:0000313" key="4">
    <source>
        <dbReference type="Proteomes" id="UP001632037"/>
    </source>
</evidence>
<feature type="compositionally biased region" description="Low complexity" evidence="1">
    <location>
        <begin position="960"/>
        <end position="973"/>
    </location>
</feature>
<comment type="caution">
    <text evidence="3">The sequence shown here is derived from an EMBL/GenBank/DDBJ whole genome shotgun (WGS) entry which is preliminary data.</text>
</comment>
<dbReference type="InterPro" id="IPR032940">
    <property type="entry name" value="CAMSAP"/>
</dbReference>
<feature type="compositionally biased region" description="Basic and acidic residues" evidence="1">
    <location>
        <begin position="661"/>
        <end position="679"/>
    </location>
</feature>
<keyword evidence="4" id="KW-1185">Reference proteome</keyword>
<feature type="region of interest" description="Disordered" evidence="1">
    <location>
        <begin position="266"/>
        <end position="290"/>
    </location>
</feature>
<gene>
    <name evidence="3" type="ORF">V7S43_010550</name>
</gene>
<feature type="compositionally biased region" description="Polar residues" evidence="1">
    <location>
        <begin position="549"/>
        <end position="559"/>
    </location>
</feature>
<protein>
    <recommendedName>
        <fullName evidence="2">CKK domain-containing protein</fullName>
    </recommendedName>
</protein>
<evidence type="ECO:0000313" key="3">
    <source>
        <dbReference type="EMBL" id="KAL3664221.1"/>
    </source>
</evidence>
<feature type="region of interest" description="Disordered" evidence="1">
    <location>
        <begin position="1043"/>
        <end position="1067"/>
    </location>
</feature>
<organism evidence="3 4">
    <name type="scientific">Phytophthora oleae</name>
    <dbReference type="NCBI Taxonomy" id="2107226"/>
    <lineage>
        <taxon>Eukaryota</taxon>
        <taxon>Sar</taxon>
        <taxon>Stramenopiles</taxon>
        <taxon>Oomycota</taxon>
        <taxon>Peronosporomycetes</taxon>
        <taxon>Peronosporales</taxon>
        <taxon>Peronosporaceae</taxon>
        <taxon>Phytophthora</taxon>
    </lineage>
</organism>
<accession>A0ABD3FCR4</accession>
<feature type="region of interest" description="Disordered" evidence="1">
    <location>
        <begin position="826"/>
        <end position="893"/>
    </location>
</feature>
<feature type="compositionally biased region" description="Basic and acidic residues" evidence="1">
    <location>
        <begin position="500"/>
        <end position="509"/>
    </location>
</feature>
<feature type="compositionally biased region" description="Basic and acidic residues" evidence="1">
    <location>
        <begin position="697"/>
        <end position="711"/>
    </location>
</feature>
<dbReference type="AlphaFoldDB" id="A0ABD3FCR4"/>
<dbReference type="PANTHER" id="PTHR21595">
    <property type="entry name" value="PATRONIN"/>
    <property type="match status" value="1"/>
</dbReference>
<feature type="region of interest" description="Disordered" evidence="1">
    <location>
        <begin position="540"/>
        <end position="559"/>
    </location>
</feature>
<dbReference type="SUPFAM" id="SSF50346">
    <property type="entry name" value="PRC-barrel domain"/>
    <property type="match status" value="1"/>
</dbReference>
<dbReference type="PROSITE" id="PS51257">
    <property type="entry name" value="PROKAR_LIPOPROTEIN"/>
    <property type="match status" value="1"/>
</dbReference>
<name>A0ABD3FCR4_9STRA</name>
<dbReference type="SMART" id="SM01051">
    <property type="entry name" value="CAMSAP_CKK"/>
    <property type="match status" value="1"/>
</dbReference>
<dbReference type="Proteomes" id="UP001632037">
    <property type="component" value="Unassembled WGS sequence"/>
</dbReference>
<dbReference type="InterPro" id="IPR011033">
    <property type="entry name" value="PRC_barrel-like_sf"/>
</dbReference>
<feature type="compositionally biased region" description="Acidic residues" evidence="1">
    <location>
        <begin position="883"/>
        <end position="892"/>
    </location>
</feature>
<dbReference type="Gene3D" id="3.10.20.360">
    <property type="entry name" value="CKK domain"/>
    <property type="match status" value="1"/>
</dbReference>
<sequence>MSKKKTLSPTASLASCLDFAARVLSSTETVQEICTKQILAPMVVEAYRCGQQVMKHVDSGVPVDVRKLMKVLQSDQCSNLCRGSPLAELEVADLTWDSKGTVADTMEMELVELEKRAANAQDACVIFSTTGISQAVIWFSSKRYESSHKGSDPKNRQILLYVCPGRVKVVKSVDALITKLYEELPTLRVNGATYNVWTVIMGIKSSHQKEEQRVVRVARQFAVKTQNGGSNQCADEGDLKSFSTRASATSEPSSCEHTNQLNEIARSTESRRSNVAPCDQEIGVGPQLRSTTDLVETAPESQDDKLDLVSPRFSVYREASDTNPFSVKSIFSFGLQQRTSLELQRRSFECLTVADESERATVVLNPDTVNTEVENTSVLRSEVEVELHDDNQIQDTRPMRAVVSASLAYLTALDKGILPDDTALGLGVSLQKGFVWQSCDGKVLRRSVRPQQHLPARVEPTESEVQREVEADRDEEKLDAHVGEKEEVGDCTSDVLPSDEMQKPQDMREPSPLQTPREVGSVDGKVDPPHIFMFLHESSANQARDDNQSVDSPQQSETVMQVTSSVAVSIKSTSPQSESVKDENVNDEMGEPLQTSELLIGHEGDCEKTEVHSITSSELLEENEEDLPMHRPKSAVNYKDKLGARVWWELAYTARRLEREEMMEKRQQAPRQEGDHRDNQQQPATINLRRLGPTGWPKKDKPMEQQEKFTVPDEQNCVDQREVVTVELQPAHKEVYRLPSPTVPKRSLDPLFEHSASSNEKEILSIKIASPSPTLKDSNVVGVVGVVASPLLSVQKLKDNKYCTTVGAAAIVQEGGTVEEVAAECSPSTISPTASRSQVSKTYGHLGKSVDQTRASESAARKSSTCSVSRHLSTPPSSKVSNEEEEENDDETVAQMMWGSTHTSYERERTTNVHITAKEDKLQRAEVTSKIPFSIRGRVPMRSRHSSNTVDAPATDEPPRTSSTEHSPSSSSSDPEEQNQDKQKPSHLRLSKYQASTDHRTQPVPAPHPVATFIALGEENSAATSGKTRQERLNELRQKKLQKLQQARASSLQQQKEKQSQQQTRQPLSFANSVYSKKASNCQLMQNALEFTLLAGGSMEKERALALQALAESTCDNFIVLLKSAKELKFRALYENHVDRDYATRIYSVLPSTSARAPLKLVNSEMISQFFKYSSAKKQFLPVPTRSFTVKTDACALVDQLVFKGRSKNNISALARLL</sequence>
<dbReference type="InterPro" id="IPR038209">
    <property type="entry name" value="CKK_dom_sf"/>
</dbReference>
<dbReference type="EMBL" id="JBIMZQ010000024">
    <property type="protein sequence ID" value="KAL3664221.1"/>
    <property type="molecule type" value="Genomic_DNA"/>
</dbReference>
<dbReference type="PROSITE" id="PS51508">
    <property type="entry name" value="CKK"/>
    <property type="match status" value="1"/>
</dbReference>
<feature type="region of interest" description="Disordered" evidence="1">
    <location>
        <begin position="661"/>
        <end position="713"/>
    </location>
</feature>
<feature type="compositionally biased region" description="Polar residues" evidence="1">
    <location>
        <begin position="850"/>
        <end position="880"/>
    </location>
</feature>
<feature type="region of interest" description="Disordered" evidence="1">
    <location>
        <begin position="933"/>
        <end position="1007"/>
    </location>
</feature>
<feature type="region of interest" description="Disordered" evidence="1">
    <location>
        <begin position="454"/>
        <end position="528"/>
    </location>
</feature>
<proteinExistence type="predicted"/>
<feature type="compositionally biased region" description="Low complexity" evidence="1">
    <location>
        <begin position="1043"/>
        <end position="1066"/>
    </location>
</feature>
<feature type="compositionally biased region" description="Basic and acidic residues" evidence="1">
    <location>
        <begin position="464"/>
        <end position="488"/>
    </location>
</feature>
<feature type="domain" description="CKK" evidence="2">
    <location>
        <begin position="1069"/>
        <end position="1216"/>
    </location>
</feature>
<feature type="compositionally biased region" description="Polar residues" evidence="1">
    <location>
        <begin position="826"/>
        <end position="841"/>
    </location>
</feature>
<evidence type="ECO:0000256" key="1">
    <source>
        <dbReference type="SAM" id="MobiDB-lite"/>
    </source>
</evidence>
<dbReference type="PANTHER" id="PTHR21595:SF0">
    <property type="entry name" value="PATRONIN"/>
    <property type="match status" value="1"/>
</dbReference>
<dbReference type="InterPro" id="IPR014797">
    <property type="entry name" value="CKK_CAMSAP"/>
</dbReference>